<feature type="region of interest" description="Disordered" evidence="1">
    <location>
        <begin position="247"/>
        <end position="304"/>
    </location>
</feature>
<evidence type="ECO:0000256" key="2">
    <source>
        <dbReference type="SAM" id="Phobius"/>
    </source>
</evidence>
<evidence type="ECO:0008006" key="5">
    <source>
        <dbReference type="Google" id="ProtNLM"/>
    </source>
</evidence>
<gene>
    <name evidence="3" type="ORF">E3P90_01638</name>
</gene>
<accession>A0A4T0F8D6</accession>
<proteinExistence type="predicted"/>
<dbReference type="AlphaFoldDB" id="A0A4T0F8D6"/>
<dbReference type="OMA" id="QCWILAL"/>
<sequence length="304" mass="33581">MLLEGPIRIALNMLRLLTIGVLVLVAVTQLIETIVQSKHVDTWVSGIDGTNGYSDGTDIPTHFMGPVWSLLTHLCLFTQCWILALSEVYNSAFSTHIPLIGSEYGLLFAALWEVSVVFTGLSQRQTRKSALVGLYALAIVACINLLLGLFGTKVKEARSMCSIDAWCSVLPPPFSWIAQLTAKCSKSRKVSREMRDQTSWSFVGPRGGEDGTNAKSSSNSTQGGGTFSKSKIFLSGLEKIYDRYKSRKEPLGSRSETPLPRYSDDKHSFSPPKRQEGDESIDNESFTSKRSVRKANECDTIERN</sequence>
<evidence type="ECO:0000313" key="4">
    <source>
        <dbReference type="Proteomes" id="UP000306954"/>
    </source>
</evidence>
<keyword evidence="2" id="KW-0812">Transmembrane</keyword>
<feature type="compositionally biased region" description="Basic and acidic residues" evidence="1">
    <location>
        <begin position="262"/>
        <end position="277"/>
    </location>
</feature>
<organism evidence="3 4">
    <name type="scientific">Wallemia ichthyophaga</name>
    <dbReference type="NCBI Taxonomy" id="245174"/>
    <lineage>
        <taxon>Eukaryota</taxon>
        <taxon>Fungi</taxon>
        <taxon>Dikarya</taxon>
        <taxon>Basidiomycota</taxon>
        <taxon>Wallemiomycotina</taxon>
        <taxon>Wallemiomycetes</taxon>
        <taxon>Wallemiales</taxon>
        <taxon>Wallemiaceae</taxon>
        <taxon>Wallemia</taxon>
    </lineage>
</organism>
<feature type="transmembrane region" description="Helical" evidence="2">
    <location>
        <begin position="12"/>
        <end position="31"/>
    </location>
</feature>
<dbReference type="Proteomes" id="UP000306954">
    <property type="component" value="Unassembled WGS sequence"/>
</dbReference>
<evidence type="ECO:0000256" key="1">
    <source>
        <dbReference type="SAM" id="MobiDB-lite"/>
    </source>
</evidence>
<keyword evidence="2" id="KW-1133">Transmembrane helix</keyword>
<keyword evidence="2" id="KW-0472">Membrane</keyword>
<protein>
    <recommendedName>
        <fullName evidence="5">Transmembrane protein</fullName>
    </recommendedName>
</protein>
<name>A0A4T0F8D6_WALIC</name>
<feature type="transmembrane region" description="Helical" evidence="2">
    <location>
        <begin position="97"/>
        <end position="118"/>
    </location>
</feature>
<comment type="caution">
    <text evidence="3">The sequence shown here is derived from an EMBL/GenBank/DDBJ whole genome shotgun (WGS) entry which is preliminary data.</text>
</comment>
<evidence type="ECO:0000313" key="3">
    <source>
        <dbReference type="EMBL" id="TIB13529.1"/>
    </source>
</evidence>
<feature type="compositionally biased region" description="Basic and acidic residues" evidence="1">
    <location>
        <begin position="294"/>
        <end position="304"/>
    </location>
</feature>
<dbReference type="EMBL" id="SPOF01000014">
    <property type="protein sequence ID" value="TIB13529.1"/>
    <property type="molecule type" value="Genomic_DNA"/>
</dbReference>
<feature type="transmembrane region" description="Helical" evidence="2">
    <location>
        <begin position="130"/>
        <end position="150"/>
    </location>
</feature>
<feature type="region of interest" description="Disordered" evidence="1">
    <location>
        <begin position="195"/>
        <end position="227"/>
    </location>
</feature>
<feature type="transmembrane region" description="Helical" evidence="2">
    <location>
        <begin position="67"/>
        <end position="85"/>
    </location>
</feature>
<reference evidence="3 4" key="1">
    <citation type="submission" date="2019-03" db="EMBL/GenBank/DDBJ databases">
        <title>Sequencing 23 genomes of Wallemia ichthyophaga.</title>
        <authorList>
            <person name="Gostincar C."/>
        </authorList>
    </citation>
    <scope>NUCLEOTIDE SEQUENCE [LARGE SCALE GENOMIC DNA]</scope>
    <source>
        <strain evidence="3 4">EXF-8621</strain>
    </source>
</reference>